<dbReference type="InterPro" id="IPR005331">
    <property type="entry name" value="Sulfotransferase"/>
</dbReference>
<dbReference type="PANTHER" id="PTHR22900">
    <property type="entry name" value="PROTEIN CBG14245-RELATED"/>
    <property type="match status" value="1"/>
</dbReference>
<name>A0A3P7IQG9_STRVU</name>
<dbReference type="GO" id="GO:0047756">
    <property type="term" value="F:chondroitin 4-sulfotransferase activity"/>
    <property type="evidence" value="ECO:0007669"/>
    <property type="project" value="InterPro"/>
</dbReference>
<accession>A0A3P7IQG9</accession>
<dbReference type="PANTHER" id="PTHR22900:SF5">
    <property type="entry name" value="PROTEIN CBG14245"/>
    <property type="match status" value="1"/>
</dbReference>
<feature type="region of interest" description="Disordered" evidence="1">
    <location>
        <begin position="1"/>
        <end position="20"/>
    </location>
</feature>
<dbReference type="GO" id="GO:0016020">
    <property type="term" value="C:membrane"/>
    <property type="evidence" value="ECO:0007669"/>
    <property type="project" value="InterPro"/>
</dbReference>
<dbReference type="GO" id="GO:1902884">
    <property type="term" value="P:positive regulation of response to oxidative stress"/>
    <property type="evidence" value="ECO:0007669"/>
    <property type="project" value="InterPro"/>
</dbReference>
<protein>
    <recommendedName>
        <fullName evidence="4">Sulfotransferase domain-containing protein</fullName>
    </recommendedName>
</protein>
<reference evidence="2 3" key="1">
    <citation type="submission" date="2018-11" db="EMBL/GenBank/DDBJ databases">
        <authorList>
            <consortium name="Pathogen Informatics"/>
        </authorList>
    </citation>
    <scope>NUCLEOTIDE SEQUENCE [LARGE SCALE GENOMIC DNA]</scope>
</reference>
<dbReference type="EMBL" id="UYYB01095302">
    <property type="protein sequence ID" value="VDM75410.1"/>
    <property type="molecule type" value="Genomic_DNA"/>
</dbReference>
<dbReference type="GO" id="GO:0050650">
    <property type="term" value="P:chondroitin sulfate proteoglycan biosynthetic process"/>
    <property type="evidence" value="ECO:0007669"/>
    <property type="project" value="InterPro"/>
</dbReference>
<evidence type="ECO:0000256" key="1">
    <source>
        <dbReference type="SAM" id="MobiDB-lite"/>
    </source>
</evidence>
<gene>
    <name evidence="2" type="ORF">SVUK_LOCUS10408</name>
</gene>
<evidence type="ECO:0000313" key="3">
    <source>
        <dbReference type="Proteomes" id="UP000270094"/>
    </source>
</evidence>
<dbReference type="AlphaFoldDB" id="A0A3P7IQG9"/>
<dbReference type="InterPro" id="IPR007669">
    <property type="entry name" value="Chst-1-like"/>
</dbReference>
<organism evidence="2 3">
    <name type="scientific">Strongylus vulgaris</name>
    <name type="common">Blood worm</name>
    <dbReference type="NCBI Taxonomy" id="40348"/>
    <lineage>
        <taxon>Eukaryota</taxon>
        <taxon>Metazoa</taxon>
        <taxon>Ecdysozoa</taxon>
        <taxon>Nematoda</taxon>
        <taxon>Chromadorea</taxon>
        <taxon>Rhabditida</taxon>
        <taxon>Rhabditina</taxon>
        <taxon>Rhabditomorpha</taxon>
        <taxon>Strongyloidea</taxon>
        <taxon>Strongylidae</taxon>
        <taxon>Strongylus</taxon>
    </lineage>
</organism>
<evidence type="ECO:0000313" key="2">
    <source>
        <dbReference type="EMBL" id="VDM75410.1"/>
    </source>
</evidence>
<evidence type="ECO:0008006" key="4">
    <source>
        <dbReference type="Google" id="ProtNLM"/>
    </source>
</evidence>
<proteinExistence type="predicted"/>
<keyword evidence="3" id="KW-1185">Reference proteome</keyword>
<dbReference type="Pfam" id="PF03567">
    <property type="entry name" value="Sulfotransfer_2"/>
    <property type="match status" value="1"/>
</dbReference>
<dbReference type="Proteomes" id="UP000270094">
    <property type="component" value="Unassembled WGS sequence"/>
</dbReference>
<dbReference type="OrthoDB" id="408912at2759"/>
<sequence>MVAHSTAGNENEEVYQFTKPSDEQIEKVKDSYRRQELTIEKDGSKLDNIDNIRANNSEKLPPRRFSGTTAEQMCQSGVAGCVQRFARIRPLIVTAPNYHLMSCLIQKSMSTVMSAIFCYLYREKEFIKEGRNILRELSDIGLCQKENSYKTVDGMIQSLKIEDISQWKFTMVTREPVDRFLSGFIDRCLRFVLCQLFRNL</sequence>